<keyword evidence="2 5" id="KW-0413">Isomerase</keyword>
<dbReference type="SUPFAM" id="SSF54534">
    <property type="entry name" value="FKBP-like"/>
    <property type="match status" value="2"/>
</dbReference>
<evidence type="ECO:0000259" key="4">
    <source>
        <dbReference type="PROSITE" id="PS50198"/>
    </source>
</evidence>
<dbReference type="PANTHER" id="PTHR47637">
    <property type="entry name" value="CHAPERONE SURA"/>
    <property type="match status" value="1"/>
</dbReference>
<dbReference type="InterPro" id="IPR000297">
    <property type="entry name" value="PPIase_PpiC"/>
</dbReference>
<keyword evidence="2" id="KW-0697">Rotamase</keyword>
<feature type="domain" description="PpiC" evidence="4">
    <location>
        <begin position="172"/>
        <end position="274"/>
    </location>
</feature>
<reference evidence="5 6" key="1">
    <citation type="submission" date="2016-03" db="EMBL/GenBank/DDBJ databases">
        <title>Niastella vici sp. nov., isolated from farmland soil.</title>
        <authorList>
            <person name="Chen L."/>
            <person name="Wang D."/>
            <person name="Yang S."/>
            <person name="Wang G."/>
        </authorList>
    </citation>
    <scope>NUCLEOTIDE SEQUENCE [LARGE SCALE GENOMIC DNA]</scope>
    <source>
        <strain evidence="5 6">DJ57</strain>
    </source>
</reference>
<dbReference type="Proteomes" id="UP000192796">
    <property type="component" value="Unassembled WGS sequence"/>
</dbReference>
<dbReference type="OrthoDB" id="14196at2"/>
<comment type="caution">
    <text evidence="5">The sequence shown here is derived from an EMBL/GenBank/DDBJ whole genome shotgun (WGS) entry which is preliminary data.</text>
</comment>
<dbReference type="PANTHER" id="PTHR47637:SF1">
    <property type="entry name" value="CHAPERONE SURA"/>
    <property type="match status" value="1"/>
</dbReference>
<protein>
    <submittedName>
        <fullName evidence="5">Peptidylprolyl isomerase</fullName>
    </submittedName>
</protein>
<evidence type="ECO:0000256" key="1">
    <source>
        <dbReference type="ARBA" id="ARBA00022729"/>
    </source>
</evidence>
<accession>A0A1V9G588</accession>
<dbReference type="Gene3D" id="3.10.50.40">
    <property type="match status" value="2"/>
</dbReference>
<dbReference type="Gene3D" id="1.10.4030.10">
    <property type="entry name" value="Porin chaperone SurA, peptide-binding domain"/>
    <property type="match status" value="1"/>
</dbReference>
<sequence>MKSVFTFISALFLTTIVMAQATRKVTADKIVGIVGDKIILKSDVYNDILDRQRRGEQVPENANCAIMEQILTLKALVLQAEKDSIQVGDDEIDALLDNQIRGFVQMYGSKEALEEIAGRTVYQIKEDFRQTFKERKLAERMRDKIVENIKITPQEVKEFFLKKDQNNLPFYESEVVIGEITVNPKASRDLEKLTIDELNDFKKQVESGTQKFEILAKLYTQDPGSKENGGQYSINRTEKTWDPAFLNNAFRLKEGQVSPVFKSKFGYHIIQMVSRAGDDAIVRHILRIPSITDDEINEAIKKLDSVRSKLIAGTITFGEAVARYSEDENSKFTGGIRQGQNGSTYLELGQLDKELVELLSKTDLKPGEYSKPTPYSDERGKKGVRIVYLKARTTPHRENLKDDYDRLAKDALEVKKQKALEAWFASKIPSYYIMIDDDFKGCGTLHNWMQYAAANNNKQ</sequence>
<dbReference type="SUPFAM" id="SSF109998">
    <property type="entry name" value="Triger factor/SurA peptide-binding domain-like"/>
    <property type="match status" value="1"/>
</dbReference>
<dbReference type="GO" id="GO:0003755">
    <property type="term" value="F:peptidyl-prolyl cis-trans isomerase activity"/>
    <property type="evidence" value="ECO:0007669"/>
    <property type="project" value="UniProtKB-KW"/>
</dbReference>
<evidence type="ECO:0000256" key="2">
    <source>
        <dbReference type="PROSITE-ProRule" id="PRU00278"/>
    </source>
</evidence>
<dbReference type="InterPro" id="IPR027304">
    <property type="entry name" value="Trigger_fact/SurA_dom_sf"/>
</dbReference>
<name>A0A1V9G588_9BACT</name>
<organism evidence="5 6">
    <name type="scientific">Niastella vici</name>
    <dbReference type="NCBI Taxonomy" id="1703345"/>
    <lineage>
        <taxon>Bacteria</taxon>
        <taxon>Pseudomonadati</taxon>
        <taxon>Bacteroidota</taxon>
        <taxon>Chitinophagia</taxon>
        <taxon>Chitinophagales</taxon>
        <taxon>Chitinophagaceae</taxon>
        <taxon>Niastella</taxon>
    </lineage>
</organism>
<keyword evidence="1 3" id="KW-0732">Signal</keyword>
<gene>
    <name evidence="5" type="ORF">A3860_14200</name>
</gene>
<proteinExistence type="predicted"/>
<dbReference type="PROSITE" id="PS50198">
    <property type="entry name" value="PPIC_PPIASE_2"/>
    <property type="match status" value="1"/>
</dbReference>
<evidence type="ECO:0000256" key="3">
    <source>
        <dbReference type="SAM" id="SignalP"/>
    </source>
</evidence>
<dbReference type="AlphaFoldDB" id="A0A1V9G588"/>
<dbReference type="Pfam" id="PF00639">
    <property type="entry name" value="Rotamase"/>
    <property type="match status" value="2"/>
</dbReference>
<dbReference type="STRING" id="1703345.A3860_14200"/>
<dbReference type="InterPro" id="IPR046357">
    <property type="entry name" value="PPIase_dom_sf"/>
</dbReference>
<keyword evidence="6" id="KW-1185">Reference proteome</keyword>
<feature type="chain" id="PRO_5012031635" evidence="3">
    <location>
        <begin position="22"/>
        <end position="459"/>
    </location>
</feature>
<feature type="signal peptide" evidence="3">
    <location>
        <begin position="1"/>
        <end position="21"/>
    </location>
</feature>
<dbReference type="InterPro" id="IPR050280">
    <property type="entry name" value="OMP_Chaperone_SurA"/>
</dbReference>
<dbReference type="EMBL" id="LVYD01000013">
    <property type="protein sequence ID" value="OQP65747.1"/>
    <property type="molecule type" value="Genomic_DNA"/>
</dbReference>
<evidence type="ECO:0000313" key="6">
    <source>
        <dbReference type="Proteomes" id="UP000192796"/>
    </source>
</evidence>
<evidence type="ECO:0000313" key="5">
    <source>
        <dbReference type="EMBL" id="OQP65747.1"/>
    </source>
</evidence>
<dbReference type="RefSeq" id="WP_081145588.1">
    <property type="nucleotide sequence ID" value="NZ_LVYD01000013.1"/>
</dbReference>